<keyword evidence="3" id="KW-1185">Reference proteome</keyword>
<evidence type="ECO:0000313" key="3">
    <source>
        <dbReference type="Proteomes" id="UP000054342"/>
    </source>
</evidence>
<proteinExistence type="predicted"/>
<sequence>MSDDPESESKGEGVAQSQYKTPNTMTAVTKPEPAVVASAVRKDEAEARVEERGIAGTDIEDLYLYSSSSAGRGSDRWEVDSWDPNYTAGDYTVTCCKCAVM</sequence>
<accession>A0A0D2EKZ8</accession>
<feature type="region of interest" description="Disordered" evidence="1">
    <location>
        <begin position="1"/>
        <end position="31"/>
    </location>
</feature>
<protein>
    <submittedName>
        <fullName evidence="2">Uncharacterized protein</fullName>
    </submittedName>
</protein>
<dbReference type="Proteomes" id="UP000054342">
    <property type="component" value="Unassembled WGS sequence"/>
</dbReference>
<dbReference type="AlphaFoldDB" id="A0A0D2EKZ8"/>
<reference evidence="2 3" key="1">
    <citation type="submission" date="2015-01" db="EMBL/GenBank/DDBJ databases">
        <title>The Genome Sequence of Exophiala xenobiotica CBS118157.</title>
        <authorList>
            <consortium name="The Broad Institute Genomics Platform"/>
            <person name="Cuomo C."/>
            <person name="de Hoog S."/>
            <person name="Gorbushina A."/>
            <person name="Stielow B."/>
            <person name="Teixiera M."/>
            <person name="Abouelleil A."/>
            <person name="Chapman S.B."/>
            <person name="Priest M."/>
            <person name="Young S.K."/>
            <person name="Wortman J."/>
            <person name="Nusbaum C."/>
            <person name="Birren B."/>
        </authorList>
    </citation>
    <scope>NUCLEOTIDE SEQUENCE [LARGE SCALE GENOMIC DNA]</scope>
    <source>
        <strain evidence="2 3">CBS 118157</strain>
    </source>
</reference>
<evidence type="ECO:0000256" key="1">
    <source>
        <dbReference type="SAM" id="MobiDB-lite"/>
    </source>
</evidence>
<feature type="compositionally biased region" description="Polar residues" evidence="1">
    <location>
        <begin position="15"/>
        <end position="27"/>
    </location>
</feature>
<dbReference type="EMBL" id="KN847319">
    <property type="protein sequence ID" value="KIW56113.1"/>
    <property type="molecule type" value="Genomic_DNA"/>
</dbReference>
<name>A0A0D2EKZ8_9EURO</name>
<gene>
    <name evidence="2" type="ORF">PV05_04796</name>
</gene>
<dbReference type="RefSeq" id="XP_013316697.1">
    <property type="nucleotide sequence ID" value="XM_013461243.1"/>
</dbReference>
<evidence type="ECO:0000313" key="2">
    <source>
        <dbReference type="EMBL" id="KIW56113.1"/>
    </source>
</evidence>
<dbReference type="HOGENOM" id="CLU_2291738_0_0_1"/>
<organism evidence="2 3">
    <name type="scientific">Exophiala xenobiotica</name>
    <dbReference type="NCBI Taxonomy" id="348802"/>
    <lineage>
        <taxon>Eukaryota</taxon>
        <taxon>Fungi</taxon>
        <taxon>Dikarya</taxon>
        <taxon>Ascomycota</taxon>
        <taxon>Pezizomycotina</taxon>
        <taxon>Eurotiomycetes</taxon>
        <taxon>Chaetothyriomycetidae</taxon>
        <taxon>Chaetothyriales</taxon>
        <taxon>Herpotrichiellaceae</taxon>
        <taxon>Exophiala</taxon>
    </lineage>
</organism>
<dbReference type="OrthoDB" id="10451451at2759"/>
<dbReference type="GeneID" id="25326704"/>